<feature type="domain" description="DFDF" evidence="2">
    <location>
        <begin position="243"/>
        <end position="279"/>
    </location>
</feature>
<dbReference type="GO" id="GO:0033962">
    <property type="term" value="P:P-body assembly"/>
    <property type="evidence" value="ECO:0007669"/>
    <property type="project" value="TreeGrafter"/>
</dbReference>
<dbReference type="InterPro" id="IPR025762">
    <property type="entry name" value="DFDF"/>
</dbReference>
<proteinExistence type="predicted"/>
<protein>
    <recommendedName>
        <fullName evidence="2">DFDF domain-containing protein</fullName>
    </recommendedName>
</protein>
<gene>
    <name evidence="3" type="ORF">B296_00026605</name>
</gene>
<dbReference type="Pfam" id="PF09532">
    <property type="entry name" value="FDF"/>
    <property type="match status" value="1"/>
</dbReference>
<dbReference type="PANTHER" id="PTHR13586:SF0">
    <property type="entry name" value="TRAILER HITCH, ISOFORM H"/>
    <property type="match status" value="1"/>
</dbReference>
<dbReference type="Proteomes" id="UP000287651">
    <property type="component" value="Unassembled WGS sequence"/>
</dbReference>
<evidence type="ECO:0000313" key="3">
    <source>
        <dbReference type="EMBL" id="RRT75669.1"/>
    </source>
</evidence>
<name>A0A427AHD9_ENSVE</name>
<evidence type="ECO:0000259" key="2">
    <source>
        <dbReference type="PROSITE" id="PS51512"/>
    </source>
</evidence>
<sequence>MPPMYWQGYYAPSGGLPHLQQPSLLRPPPGLPMPHSMQHPFQYPGMNPSLPSGSQTLPELPLFPHASSNTTLTSSPLPSVLDPSSTSTLSMETSSTLLPNKSPVTTSPVSTFSVSLPLVPPLTSNLEKTVAMPQSTPVVSSKPSAVPGSTLAYLSVSEPVPSSVVSSSSSQVEKPVALVMPGKLLQTGPSVLPSSQPLQTSRMDADAKALEDKSKPLLPEPSLTAAVEAKEPILPLPKSTIQKYSRPATKFTEDFDFMAMNEKFNKDEVWGHIGKNKSHVRDKDGELQEDETDDYLDEDEEALKHEVKVVKSIEQVEVVGVAFEEVGVDEGPTMEGAMDTSVGAVVMVTHIVLLRLEASRINAGASVLLLA</sequence>
<dbReference type="AlphaFoldDB" id="A0A427AHD9"/>
<evidence type="ECO:0000313" key="4">
    <source>
        <dbReference type="Proteomes" id="UP000287651"/>
    </source>
</evidence>
<organism evidence="3 4">
    <name type="scientific">Ensete ventricosum</name>
    <name type="common">Abyssinian banana</name>
    <name type="synonym">Musa ensete</name>
    <dbReference type="NCBI Taxonomy" id="4639"/>
    <lineage>
        <taxon>Eukaryota</taxon>
        <taxon>Viridiplantae</taxon>
        <taxon>Streptophyta</taxon>
        <taxon>Embryophyta</taxon>
        <taxon>Tracheophyta</taxon>
        <taxon>Spermatophyta</taxon>
        <taxon>Magnoliopsida</taxon>
        <taxon>Liliopsida</taxon>
        <taxon>Zingiberales</taxon>
        <taxon>Musaceae</taxon>
        <taxon>Ensete</taxon>
    </lineage>
</organism>
<dbReference type="GO" id="GO:0003729">
    <property type="term" value="F:mRNA binding"/>
    <property type="evidence" value="ECO:0007669"/>
    <property type="project" value="TreeGrafter"/>
</dbReference>
<comment type="caution">
    <text evidence="3">The sequence shown here is derived from an EMBL/GenBank/DDBJ whole genome shotgun (WGS) entry which is preliminary data.</text>
</comment>
<dbReference type="GO" id="GO:0034063">
    <property type="term" value="P:stress granule assembly"/>
    <property type="evidence" value="ECO:0007669"/>
    <property type="project" value="TreeGrafter"/>
</dbReference>
<evidence type="ECO:0000256" key="1">
    <source>
        <dbReference type="SAM" id="MobiDB-lite"/>
    </source>
</evidence>
<dbReference type="EMBL" id="AMZH03002411">
    <property type="protein sequence ID" value="RRT75669.1"/>
    <property type="molecule type" value="Genomic_DNA"/>
</dbReference>
<accession>A0A427AHD9</accession>
<feature type="region of interest" description="Disordered" evidence="1">
    <location>
        <begin position="20"/>
        <end position="110"/>
    </location>
</feature>
<dbReference type="InterPro" id="IPR019050">
    <property type="entry name" value="FDF_dom"/>
</dbReference>
<dbReference type="SMART" id="SM01199">
    <property type="entry name" value="FDF"/>
    <property type="match status" value="1"/>
</dbReference>
<feature type="compositionally biased region" description="Low complexity" evidence="1">
    <location>
        <begin position="67"/>
        <end position="110"/>
    </location>
</feature>
<dbReference type="PANTHER" id="PTHR13586">
    <property type="entry name" value="SCD6 PROTEIN-RELATED"/>
    <property type="match status" value="1"/>
</dbReference>
<dbReference type="GO" id="GO:0000932">
    <property type="term" value="C:P-body"/>
    <property type="evidence" value="ECO:0007669"/>
    <property type="project" value="TreeGrafter"/>
</dbReference>
<dbReference type="PROSITE" id="PS51512">
    <property type="entry name" value="DFDF"/>
    <property type="match status" value="1"/>
</dbReference>
<reference evidence="3 4" key="1">
    <citation type="journal article" date="2014" name="Agronomy (Basel)">
        <title>A Draft Genome Sequence for Ensete ventricosum, the Drought-Tolerant Tree Against Hunger.</title>
        <authorList>
            <person name="Harrison J."/>
            <person name="Moore K.A."/>
            <person name="Paszkiewicz K."/>
            <person name="Jones T."/>
            <person name="Grant M."/>
            <person name="Ambacheew D."/>
            <person name="Muzemil S."/>
            <person name="Studholme D.J."/>
        </authorList>
    </citation>
    <scope>NUCLEOTIDE SEQUENCE [LARGE SCALE GENOMIC DNA]</scope>
</reference>